<sequence length="672" mass="75394">MLIGIVDAGEHFELTFYDNKTNSPEVSASSLPSPSTTSSSFKRRSGDYDPSNDGEHRVKRVKRNPGSSNHMNVPSARDDFLAFFTRPQTAFVNKSRALFQLPKQFRYLLLRPPRFGKSAFLSAMSQFHDVHGAGTFQQYFGSQDAANDFPDSGHSQHLSLVFAFWSVHTRTDVEDFVHQLKSHIFSSLRSFLKKYARDLELPNPHTYLTRGEEEPLKRVFDLVKSRKKTLFVGVDSYDTSILEAMFSHVVYPQLYQTFMAPDEVARLFGHHFWRPLQAGSEIIAKLLVTGTLSLQVPGLQDWVAPAPNDLDSCCGFTADEALKFTQSIIPGGTVDVIELQRQCGDYLFSSDDEQSLLHPQILIDHVSKSTSEPSVGHRFRLLSSLFDLLQSESEDRTMVTVKGLVDLIATGVVEIDPSELDAGHDFDGTFVSWSALYHAGALAHVRGSKSTFRVAHSKVLSMIHSRIDELVEERYRNVSAGNEQINFLLALSQYDRHDHRPLMHALSQVLRDHAQPFLRNAKEPELSLLGILELVMRNHHLIACTSSQLLEPILSDPTGGNHVRVYGYSTKRIHHWEVKKALTLRGIWQAVNPNDTEPSVEALIQLHEELCQDAEEKVLARPYAVWSDSLQRMETRLVGSFFEPEGLHAQVIAVGGAQVLLKAGSAELIIVS</sequence>
<comment type="caution">
    <text evidence="3">The sequence shown here is derived from an EMBL/GenBank/DDBJ whole genome shotgun (WGS) entry which is preliminary data.</text>
</comment>
<evidence type="ECO:0000256" key="1">
    <source>
        <dbReference type="SAM" id="MobiDB-lite"/>
    </source>
</evidence>
<accession>A0AAD7CEC2</accession>
<proteinExistence type="predicted"/>
<gene>
    <name evidence="3" type="ORF">FB45DRAFT_182892</name>
</gene>
<evidence type="ECO:0000313" key="3">
    <source>
        <dbReference type="EMBL" id="KAJ7646841.1"/>
    </source>
</evidence>
<feature type="domain" description="AAA-ATPase-like" evidence="2">
    <location>
        <begin position="87"/>
        <end position="294"/>
    </location>
</feature>
<evidence type="ECO:0000313" key="4">
    <source>
        <dbReference type="Proteomes" id="UP001221142"/>
    </source>
</evidence>
<dbReference type="Pfam" id="PF09820">
    <property type="entry name" value="AAA-ATPase_like"/>
    <property type="match status" value="1"/>
</dbReference>
<dbReference type="PANTHER" id="PTHR34825">
    <property type="entry name" value="CONSERVED PROTEIN, WITH A WEAK D-GALACTARATE DEHYDRATASE/ALTRONATE HYDROLASE DOMAIN"/>
    <property type="match status" value="1"/>
</dbReference>
<dbReference type="AlphaFoldDB" id="A0AAD7CEC2"/>
<dbReference type="Proteomes" id="UP001221142">
    <property type="component" value="Unassembled WGS sequence"/>
</dbReference>
<protein>
    <recommendedName>
        <fullName evidence="2">AAA-ATPase-like domain-containing protein</fullName>
    </recommendedName>
</protein>
<dbReference type="PANTHER" id="PTHR34825:SF1">
    <property type="entry name" value="AAA-ATPASE-LIKE DOMAIN-CONTAINING PROTEIN"/>
    <property type="match status" value="1"/>
</dbReference>
<name>A0AAD7CEC2_9AGAR</name>
<evidence type="ECO:0000259" key="2">
    <source>
        <dbReference type="Pfam" id="PF09820"/>
    </source>
</evidence>
<reference evidence="3" key="1">
    <citation type="submission" date="2023-03" db="EMBL/GenBank/DDBJ databases">
        <title>Massive genome expansion in bonnet fungi (Mycena s.s.) driven by repeated elements and novel gene families across ecological guilds.</title>
        <authorList>
            <consortium name="Lawrence Berkeley National Laboratory"/>
            <person name="Harder C.B."/>
            <person name="Miyauchi S."/>
            <person name="Viragh M."/>
            <person name="Kuo A."/>
            <person name="Thoen E."/>
            <person name="Andreopoulos B."/>
            <person name="Lu D."/>
            <person name="Skrede I."/>
            <person name="Drula E."/>
            <person name="Henrissat B."/>
            <person name="Morin E."/>
            <person name="Kohler A."/>
            <person name="Barry K."/>
            <person name="LaButti K."/>
            <person name="Morin E."/>
            <person name="Salamov A."/>
            <person name="Lipzen A."/>
            <person name="Mereny Z."/>
            <person name="Hegedus B."/>
            <person name="Baldrian P."/>
            <person name="Stursova M."/>
            <person name="Weitz H."/>
            <person name="Taylor A."/>
            <person name="Grigoriev I.V."/>
            <person name="Nagy L.G."/>
            <person name="Martin F."/>
            <person name="Kauserud H."/>
        </authorList>
    </citation>
    <scope>NUCLEOTIDE SEQUENCE</scope>
    <source>
        <strain evidence="3">9284</strain>
    </source>
</reference>
<dbReference type="InterPro" id="IPR018631">
    <property type="entry name" value="AAA-ATPase-like_dom"/>
</dbReference>
<feature type="compositionally biased region" description="Low complexity" evidence="1">
    <location>
        <begin position="23"/>
        <end position="40"/>
    </location>
</feature>
<dbReference type="EMBL" id="JARKIF010000002">
    <property type="protein sequence ID" value="KAJ7646841.1"/>
    <property type="molecule type" value="Genomic_DNA"/>
</dbReference>
<organism evidence="3 4">
    <name type="scientific">Roridomyces roridus</name>
    <dbReference type="NCBI Taxonomy" id="1738132"/>
    <lineage>
        <taxon>Eukaryota</taxon>
        <taxon>Fungi</taxon>
        <taxon>Dikarya</taxon>
        <taxon>Basidiomycota</taxon>
        <taxon>Agaricomycotina</taxon>
        <taxon>Agaricomycetes</taxon>
        <taxon>Agaricomycetidae</taxon>
        <taxon>Agaricales</taxon>
        <taxon>Marasmiineae</taxon>
        <taxon>Mycenaceae</taxon>
        <taxon>Roridomyces</taxon>
    </lineage>
</organism>
<keyword evidence="4" id="KW-1185">Reference proteome</keyword>
<feature type="region of interest" description="Disordered" evidence="1">
    <location>
        <begin position="23"/>
        <end position="73"/>
    </location>
</feature>